<evidence type="ECO:0000256" key="2">
    <source>
        <dbReference type="PROSITE-ProRule" id="PRU00284"/>
    </source>
</evidence>
<reference evidence="4 5" key="1">
    <citation type="submission" date="2019-07" db="EMBL/GenBank/DDBJ databases">
        <title>Whole genome shotgun sequence of Alkalibacterium kapii NBRC 103247.</title>
        <authorList>
            <person name="Hosoyama A."/>
            <person name="Uohara A."/>
            <person name="Ohji S."/>
            <person name="Ichikawa N."/>
        </authorList>
    </citation>
    <scope>NUCLEOTIDE SEQUENCE [LARGE SCALE GENOMIC DNA]</scope>
    <source>
        <strain evidence="4 5">NBRC 103247</strain>
    </source>
</reference>
<keyword evidence="5" id="KW-1185">Reference proteome</keyword>
<accession>A0A511AU01</accession>
<evidence type="ECO:0000313" key="4">
    <source>
        <dbReference type="EMBL" id="GEK91668.1"/>
    </source>
</evidence>
<dbReference type="InterPro" id="IPR004089">
    <property type="entry name" value="MCPsignal_dom"/>
</dbReference>
<keyword evidence="1 2" id="KW-0807">Transducer</keyword>
<gene>
    <name evidence="4" type="ORF">AKA01nite_12900</name>
</gene>
<dbReference type="EMBL" id="BJUY01000016">
    <property type="protein sequence ID" value="GEK91668.1"/>
    <property type="molecule type" value="Genomic_DNA"/>
</dbReference>
<dbReference type="PANTHER" id="PTHR32089:SF112">
    <property type="entry name" value="LYSOZYME-LIKE PROTEIN-RELATED"/>
    <property type="match status" value="1"/>
</dbReference>
<comment type="caution">
    <text evidence="4">The sequence shown here is derived from an EMBL/GenBank/DDBJ whole genome shotgun (WGS) entry which is preliminary data.</text>
</comment>
<dbReference type="GO" id="GO:0007165">
    <property type="term" value="P:signal transduction"/>
    <property type="evidence" value="ECO:0007669"/>
    <property type="project" value="UniProtKB-KW"/>
</dbReference>
<evidence type="ECO:0000256" key="1">
    <source>
        <dbReference type="ARBA" id="ARBA00023224"/>
    </source>
</evidence>
<dbReference type="Proteomes" id="UP000321662">
    <property type="component" value="Unassembled WGS sequence"/>
</dbReference>
<dbReference type="SMART" id="SM00283">
    <property type="entry name" value="MA"/>
    <property type="match status" value="1"/>
</dbReference>
<evidence type="ECO:0000313" key="5">
    <source>
        <dbReference type="Proteomes" id="UP000321662"/>
    </source>
</evidence>
<evidence type="ECO:0000259" key="3">
    <source>
        <dbReference type="PROSITE" id="PS50111"/>
    </source>
</evidence>
<organism evidence="4 5">
    <name type="scientific">Alkalibacterium kapii</name>
    <dbReference type="NCBI Taxonomy" id="426704"/>
    <lineage>
        <taxon>Bacteria</taxon>
        <taxon>Bacillati</taxon>
        <taxon>Bacillota</taxon>
        <taxon>Bacilli</taxon>
        <taxon>Lactobacillales</taxon>
        <taxon>Carnobacteriaceae</taxon>
        <taxon>Alkalibacterium</taxon>
    </lineage>
</organism>
<protein>
    <recommendedName>
        <fullName evidence="3">Methyl-accepting transducer domain-containing protein</fullName>
    </recommendedName>
</protein>
<dbReference type="Gene3D" id="1.10.287.950">
    <property type="entry name" value="Methyl-accepting chemotaxis protein"/>
    <property type="match status" value="1"/>
</dbReference>
<dbReference type="SUPFAM" id="SSF58104">
    <property type="entry name" value="Methyl-accepting chemotaxis protein (MCP) signaling domain"/>
    <property type="match status" value="1"/>
</dbReference>
<dbReference type="AlphaFoldDB" id="A0A511AU01"/>
<dbReference type="PANTHER" id="PTHR32089">
    <property type="entry name" value="METHYL-ACCEPTING CHEMOTAXIS PROTEIN MCPB"/>
    <property type="match status" value="1"/>
</dbReference>
<proteinExistence type="predicted"/>
<dbReference type="GO" id="GO:0016020">
    <property type="term" value="C:membrane"/>
    <property type="evidence" value="ECO:0007669"/>
    <property type="project" value="InterPro"/>
</dbReference>
<feature type="domain" description="Methyl-accepting transducer" evidence="3">
    <location>
        <begin position="13"/>
        <end position="176"/>
    </location>
</feature>
<dbReference type="RefSeq" id="WP_186805122.1">
    <property type="nucleotide sequence ID" value="NZ_BJUY01000016.1"/>
</dbReference>
<dbReference type="PROSITE" id="PS50111">
    <property type="entry name" value="CHEMOTAXIS_TRANSDUC_2"/>
    <property type="match status" value="1"/>
</dbReference>
<sequence>MIQFENVKNESIELKSKGSEIEEIATFVTNIAYQTNLLALNASIEAAQAGEKGKGFSVIAAEVGKLANQSETAANKIKDNIFSFLTDVDTMVDNLTNQYDVINQESHSIKQAINQTEHSYTKIENIAEKMLDSVETLQDQSEKIGGLFLTIESLSAIAVENSASTEEVSSNISSYSEEIEKLISGISNFKKLIAEYKTYLSSYDL</sequence>
<name>A0A511AU01_9LACT</name>
<dbReference type="Pfam" id="PF00015">
    <property type="entry name" value="MCPsignal"/>
    <property type="match status" value="1"/>
</dbReference>